<reference evidence="3 4" key="1">
    <citation type="submission" date="2024-09" db="EMBL/GenBank/DDBJ databases">
        <authorList>
            <person name="Sun Q."/>
            <person name="Mori K."/>
        </authorList>
    </citation>
    <scope>NUCLEOTIDE SEQUENCE [LARGE SCALE GENOMIC DNA]</scope>
    <source>
        <strain evidence="3 4">JCM 3028</strain>
    </source>
</reference>
<dbReference type="InterPro" id="IPR006311">
    <property type="entry name" value="TAT_signal"/>
</dbReference>
<evidence type="ECO:0000313" key="3">
    <source>
        <dbReference type="EMBL" id="MFB9679545.1"/>
    </source>
</evidence>
<dbReference type="PROSITE" id="PS51318">
    <property type="entry name" value="TAT"/>
    <property type="match status" value="1"/>
</dbReference>
<keyword evidence="2" id="KW-0472">Membrane</keyword>
<comment type="caution">
    <text evidence="3">The sequence shown here is derived from an EMBL/GenBank/DDBJ whole genome shotgun (WGS) entry which is preliminary data.</text>
</comment>
<keyword evidence="2" id="KW-0812">Transmembrane</keyword>
<keyword evidence="2" id="KW-1133">Transmembrane helix</keyword>
<dbReference type="EMBL" id="JBHMBS010000016">
    <property type="protein sequence ID" value="MFB9679545.1"/>
    <property type="molecule type" value="Genomic_DNA"/>
</dbReference>
<protein>
    <recommendedName>
        <fullName evidence="5">Tat pathway signal sequence domain protein</fullName>
    </recommendedName>
</protein>
<evidence type="ECO:0000256" key="2">
    <source>
        <dbReference type="SAM" id="Phobius"/>
    </source>
</evidence>
<evidence type="ECO:0000313" key="4">
    <source>
        <dbReference type="Proteomes" id="UP001589610"/>
    </source>
</evidence>
<dbReference type="Proteomes" id="UP001589610">
    <property type="component" value="Unassembled WGS sequence"/>
</dbReference>
<gene>
    <name evidence="3" type="ORF">ACFFRH_29025</name>
</gene>
<evidence type="ECO:0000256" key="1">
    <source>
        <dbReference type="SAM" id="MobiDB-lite"/>
    </source>
</evidence>
<proteinExistence type="predicted"/>
<accession>A0ABV5TM99</accession>
<feature type="region of interest" description="Disordered" evidence="1">
    <location>
        <begin position="208"/>
        <end position="230"/>
    </location>
</feature>
<dbReference type="RefSeq" id="WP_386160953.1">
    <property type="nucleotide sequence ID" value="NZ_JBHMBS010000016.1"/>
</dbReference>
<feature type="transmembrane region" description="Helical" evidence="2">
    <location>
        <begin position="32"/>
        <end position="55"/>
    </location>
</feature>
<evidence type="ECO:0008006" key="5">
    <source>
        <dbReference type="Google" id="ProtNLM"/>
    </source>
</evidence>
<sequence length="230" mass="24854">MNFEERLLMELKAEIGERAARGPVRSRPRRRLLAGAGAAVAGVAAAALVAVPLVMGAGNPAYALTQGDDGSITLQIKEFRDPDRVERDLADLGVEADISYLKPGTWCAPGRFTALGEPAFTPEELKSTDPAVKARVRKTLETSPVERVYDRIPGGVKIYTKEIKAGQRVVMQFAGNADQTSGPERPRTLWQYSFQLAEGPVKPCTVVEDPSWDAPLDPEKNPEAFPPAGS</sequence>
<name>A0ABV5TM99_9ACTN</name>
<keyword evidence="4" id="KW-1185">Reference proteome</keyword>
<organism evidence="3 4">
    <name type="scientific">Streptosporangium vulgare</name>
    <dbReference type="NCBI Taxonomy" id="46190"/>
    <lineage>
        <taxon>Bacteria</taxon>
        <taxon>Bacillati</taxon>
        <taxon>Actinomycetota</taxon>
        <taxon>Actinomycetes</taxon>
        <taxon>Streptosporangiales</taxon>
        <taxon>Streptosporangiaceae</taxon>
        <taxon>Streptosporangium</taxon>
    </lineage>
</organism>